<accession>A0AA46SAS4</accession>
<dbReference type="Proteomes" id="UP001164081">
    <property type="component" value="Plasmid pRIVM_C010761_3"/>
</dbReference>
<geneLocation type="plasmid" evidence="1 2">
    <name>pRIVM_C010761_3</name>
</geneLocation>
<evidence type="ECO:0000313" key="2">
    <source>
        <dbReference type="Proteomes" id="UP001164081"/>
    </source>
</evidence>
<reference evidence="1" key="1">
    <citation type="journal article" date="2022" name="J Glob Antimicrob Resist">
        <title>Comparative analysis of IMP-4- and OXA-58-containing plasmids of three carbapenemase-producing Acinetobacter ursingii strains in the Netherlands.</title>
        <authorList>
            <person name="Hendrickx A.P.A."/>
            <person name="Schade R.P."/>
            <person name="Landman F."/>
            <person name="Bosch T."/>
            <person name="Schouls L.M."/>
            <person name="van Dijk K."/>
        </authorList>
    </citation>
    <scope>NUCLEOTIDE SEQUENCE</scope>
    <source>
        <strain evidence="1">RIVM_C010761</strain>
    </source>
</reference>
<name>A0AA46SAS4_9GAMM</name>
<sequence length="152" mass="17276">MNIIERMGGHIEANSLLKNPLANRATDFDLKLGRFLCRLERIQTKAWRHIINADEEVTIDDPDPKDLINIGELCKALVSLNSKPINAPCIIWNEFDKAFISSIAAKGKAFYYTINIDDAMRTTVDEALDIILHMNCRSEVKLAMQIHHLQSE</sequence>
<keyword evidence="1" id="KW-0614">Plasmid</keyword>
<evidence type="ECO:0000313" key="1">
    <source>
        <dbReference type="EMBL" id="UYF77351.1"/>
    </source>
</evidence>
<protein>
    <submittedName>
        <fullName evidence="1">Uncharacterized protein</fullName>
    </submittedName>
</protein>
<dbReference type="EMBL" id="CP089047">
    <property type="protein sequence ID" value="UYF77351.1"/>
    <property type="molecule type" value="Genomic_DNA"/>
</dbReference>
<proteinExistence type="predicted"/>
<dbReference type="RefSeq" id="WP_151685881.1">
    <property type="nucleotide sequence ID" value="NZ_CP089047.1"/>
</dbReference>
<organism evidence="1 2">
    <name type="scientific">Acinetobacter ursingii</name>
    <dbReference type="NCBI Taxonomy" id="108980"/>
    <lineage>
        <taxon>Bacteria</taxon>
        <taxon>Pseudomonadati</taxon>
        <taxon>Pseudomonadota</taxon>
        <taxon>Gammaproteobacteria</taxon>
        <taxon>Moraxellales</taxon>
        <taxon>Moraxellaceae</taxon>
        <taxon>Acinetobacter</taxon>
    </lineage>
</organism>
<dbReference type="AlphaFoldDB" id="A0AA46SAS4"/>
<gene>
    <name evidence="1" type="ORF">LSO58_18605</name>
</gene>